<evidence type="ECO:0000256" key="2">
    <source>
        <dbReference type="SAM" id="MobiDB-lite"/>
    </source>
</evidence>
<dbReference type="SUPFAM" id="SSF52151">
    <property type="entry name" value="FabD/lysophospholipase-like"/>
    <property type="match status" value="1"/>
</dbReference>
<evidence type="ECO:0000259" key="3">
    <source>
        <dbReference type="Pfam" id="PF01734"/>
    </source>
</evidence>
<feature type="region of interest" description="Disordered" evidence="2">
    <location>
        <begin position="378"/>
        <end position="427"/>
    </location>
</feature>
<organism evidence="4 5">
    <name type="scientific">Arsenicicoccus piscis</name>
    <dbReference type="NCBI Taxonomy" id="673954"/>
    <lineage>
        <taxon>Bacteria</taxon>
        <taxon>Bacillati</taxon>
        <taxon>Actinomycetota</taxon>
        <taxon>Actinomycetes</taxon>
        <taxon>Micrococcales</taxon>
        <taxon>Intrasporangiaceae</taxon>
        <taxon>Arsenicicoccus</taxon>
    </lineage>
</organism>
<keyword evidence="1" id="KW-0443">Lipid metabolism</keyword>
<keyword evidence="5" id="KW-1185">Reference proteome</keyword>
<feature type="region of interest" description="Disordered" evidence="2">
    <location>
        <begin position="1"/>
        <end position="36"/>
    </location>
</feature>
<dbReference type="RefSeq" id="WP_284283832.1">
    <property type="nucleotide sequence ID" value="NZ_BSUJ01000001.1"/>
</dbReference>
<dbReference type="InterPro" id="IPR002641">
    <property type="entry name" value="PNPLA_dom"/>
</dbReference>
<evidence type="ECO:0000313" key="4">
    <source>
        <dbReference type="EMBL" id="GMA18842.1"/>
    </source>
</evidence>
<protein>
    <recommendedName>
        <fullName evidence="3">PNPLA domain-containing protein</fullName>
    </recommendedName>
</protein>
<evidence type="ECO:0000313" key="5">
    <source>
        <dbReference type="Proteomes" id="UP001157109"/>
    </source>
</evidence>
<gene>
    <name evidence="4" type="ORF">GCM10025862_08630</name>
</gene>
<name>A0ABQ6HLI7_9MICO</name>
<accession>A0ABQ6HLI7</accession>
<feature type="compositionally biased region" description="Low complexity" evidence="2">
    <location>
        <begin position="380"/>
        <end position="411"/>
    </location>
</feature>
<feature type="compositionally biased region" description="Basic residues" evidence="2">
    <location>
        <begin position="413"/>
        <end position="427"/>
    </location>
</feature>
<comment type="caution">
    <text evidence="4">The sequence shown here is derived from an EMBL/GenBank/DDBJ whole genome shotgun (WGS) entry which is preliminary data.</text>
</comment>
<dbReference type="Pfam" id="PF01734">
    <property type="entry name" value="Patatin"/>
    <property type="match status" value="1"/>
</dbReference>
<dbReference type="InterPro" id="IPR016035">
    <property type="entry name" value="Acyl_Trfase/lysoPLipase"/>
</dbReference>
<evidence type="ECO:0000256" key="1">
    <source>
        <dbReference type="ARBA" id="ARBA00023098"/>
    </source>
</evidence>
<dbReference type="Proteomes" id="UP001157109">
    <property type="component" value="Unassembled WGS sequence"/>
</dbReference>
<feature type="domain" description="PNPLA" evidence="3">
    <location>
        <begin position="56"/>
        <end position="100"/>
    </location>
</feature>
<sequence>MTDQPKRQSTTPSRREARAGARAVTAQIAAGKGQRPGVDLGRDLEVPFADRHGAGLCLSGGGFRAALFHLGACRRLDELGILGTLRTVSGASGGAIVANLLEHPDLRWPHEHPELTRVGGLEELVAAPLRELASHNIRTPAILSRLLPTRWFVLDGGVRALADQLAKHIPWWSTPLRDIGIGGPGSVTGATEIGYGIDWRFYDPTSMQPQGWLGDYRLGFAPPPPAWRIADSVATSCAFPPVFAPRRLDGASLGLSGGTPGLESSAAREDVLRTIELSDGGVYDQLALEPVWKDHRTVLVSDGGAVFRARTTYTPFGRALRILNIATDGGTSVRVRWLHASMAAHEVEGATWALDTVVPQGYPPAVAEMIGRVRTDLDSFSEGSGRSSSVTATSSPSSRSASTRRTSSCTTHPWHRRSTSGPTPRKRYAYCRARPVAPCGGVGRARPLVRGDRSRALRSAAGRQRRRRTAVTLPRIVAWSPSIGS</sequence>
<reference evidence="5" key="1">
    <citation type="journal article" date="2019" name="Int. J. Syst. Evol. Microbiol.">
        <title>The Global Catalogue of Microorganisms (GCM) 10K type strain sequencing project: providing services to taxonomists for standard genome sequencing and annotation.</title>
        <authorList>
            <consortium name="The Broad Institute Genomics Platform"/>
            <consortium name="The Broad Institute Genome Sequencing Center for Infectious Disease"/>
            <person name="Wu L."/>
            <person name="Ma J."/>
        </authorList>
    </citation>
    <scope>NUCLEOTIDE SEQUENCE [LARGE SCALE GENOMIC DNA]</scope>
    <source>
        <strain evidence="5">NBRC 105830</strain>
    </source>
</reference>
<dbReference type="Gene3D" id="3.40.1090.10">
    <property type="entry name" value="Cytosolic phospholipase A2 catalytic domain"/>
    <property type="match status" value="2"/>
</dbReference>
<dbReference type="EMBL" id="BSUJ01000001">
    <property type="protein sequence ID" value="GMA18842.1"/>
    <property type="molecule type" value="Genomic_DNA"/>
</dbReference>
<proteinExistence type="predicted"/>